<name>A0AAV7M0I2_PLEWA</name>
<proteinExistence type="predicted"/>
<feature type="compositionally biased region" description="Basic residues" evidence="1">
    <location>
        <begin position="23"/>
        <end position="33"/>
    </location>
</feature>
<reference evidence="2" key="1">
    <citation type="journal article" date="2022" name="bioRxiv">
        <title>Sequencing and chromosome-scale assembly of the giantPleurodeles waltlgenome.</title>
        <authorList>
            <person name="Brown T."/>
            <person name="Elewa A."/>
            <person name="Iarovenko S."/>
            <person name="Subramanian E."/>
            <person name="Araus A.J."/>
            <person name="Petzold A."/>
            <person name="Susuki M."/>
            <person name="Suzuki K.-i.T."/>
            <person name="Hayashi T."/>
            <person name="Toyoda A."/>
            <person name="Oliveira C."/>
            <person name="Osipova E."/>
            <person name="Leigh N.D."/>
            <person name="Simon A."/>
            <person name="Yun M.H."/>
        </authorList>
    </citation>
    <scope>NUCLEOTIDE SEQUENCE</scope>
    <source>
        <strain evidence="2">20211129_DDA</strain>
        <tissue evidence="2">Liver</tissue>
    </source>
</reference>
<evidence type="ECO:0000313" key="3">
    <source>
        <dbReference type="Proteomes" id="UP001066276"/>
    </source>
</evidence>
<organism evidence="2 3">
    <name type="scientific">Pleurodeles waltl</name>
    <name type="common">Iberian ribbed newt</name>
    <dbReference type="NCBI Taxonomy" id="8319"/>
    <lineage>
        <taxon>Eukaryota</taxon>
        <taxon>Metazoa</taxon>
        <taxon>Chordata</taxon>
        <taxon>Craniata</taxon>
        <taxon>Vertebrata</taxon>
        <taxon>Euteleostomi</taxon>
        <taxon>Amphibia</taxon>
        <taxon>Batrachia</taxon>
        <taxon>Caudata</taxon>
        <taxon>Salamandroidea</taxon>
        <taxon>Salamandridae</taxon>
        <taxon>Pleurodelinae</taxon>
        <taxon>Pleurodeles</taxon>
    </lineage>
</organism>
<accession>A0AAV7M0I2</accession>
<protein>
    <submittedName>
        <fullName evidence="2">Uncharacterized protein</fullName>
    </submittedName>
</protein>
<sequence>MSGSCAGRDAPARRPGRYTQARGRARPPAHRPHSQAAVRSVDVALQQPRPGLKAPSSAVPPSRRLNPDCAVTSRGSQTGPLRCRVCAAPTSARPVCFPGSGRRPRLTPSHSTGRHGTSRSGVQASRGHPWARGRSFHVVVPTRDQDKLTKGGL</sequence>
<evidence type="ECO:0000256" key="1">
    <source>
        <dbReference type="SAM" id="MobiDB-lite"/>
    </source>
</evidence>
<feature type="region of interest" description="Disordered" evidence="1">
    <location>
        <begin position="94"/>
        <end position="153"/>
    </location>
</feature>
<feature type="region of interest" description="Disordered" evidence="1">
    <location>
        <begin position="1"/>
        <end position="80"/>
    </location>
</feature>
<gene>
    <name evidence="2" type="ORF">NDU88_006556</name>
</gene>
<comment type="caution">
    <text evidence="2">The sequence shown here is derived from an EMBL/GenBank/DDBJ whole genome shotgun (WGS) entry which is preliminary data.</text>
</comment>
<dbReference type="EMBL" id="JANPWB010000015">
    <property type="protein sequence ID" value="KAJ1093455.1"/>
    <property type="molecule type" value="Genomic_DNA"/>
</dbReference>
<keyword evidence="3" id="KW-1185">Reference proteome</keyword>
<evidence type="ECO:0000313" key="2">
    <source>
        <dbReference type="EMBL" id="KAJ1093455.1"/>
    </source>
</evidence>
<dbReference type="Proteomes" id="UP001066276">
    <property type="component" value="Chromosome 11"/>
</dbReference>
<feature type="compositionally biased region" description="Basic and acidic residues" evidence="1">
    <location>
        <begin position="143"/>
        <end position="153"/>
    </location>
</feature>
<dbReference type="AlphaFoldDB" id="A0AAV7M0I2"/>